<dbReference type="Proteomes" id="UP000296374">
    <property type="component" value="Chromosome"/>
</dbReference>
<dbReference type="SUPFAM" id="SSF55797">
    <property type="entry name" value="PR-1-like"/>
    <property type="match status" value="1"/>
</dbReference>
<dbReference type="CDD" id="cd05379">
    <property type="entry name" value="CAP_bacterial"/>
    <property type="match status" value="1"/>
</dbReference>
<dbReference type="KEGG" id="plia:E4191_00570"/>
<evidence type="ECO:0000256" key="1">
    <source>
        <dbReference type="SAM" id="MobiDB-lite"/>
    </source>
</evidence>
<dbReference type="Gene3D" id="3.40.33.10">
    <property type="entry name" value="CAP"/>
    <property type="match status" value="2"/>
</dbReference>
<feature type="domain" description="SCP" evidence="2">
    <location>
        <begin position="164"/>
        <end position="288"/>
    </location>
</feature>
<evidence type="ECO:0000259" key="2">
    <source>
        <dbReference type="Pfam" id="PF00188"/>
    </source>
</evidence>
<feature type="domain" description="SCP" evidence="2">
    <location>
        <begin position="313"/>
        <end position="424"/>
    </location>
</feature>
<protein>
    <submittedName>
        <fullName evidence="3">CAP domain-containing protein</fullName>
    </submittedName>
</protein>
<dbReference type="PANTHER" id="PTHR31157:SF1">
    <property type="entry name" value="SCP DOMAIN-CONTAINING PROTEIN"/>
    <property type="match status" value="1"/>
</dbReference>
<gene>
    <name evidence="3" type="ORF">E4191_00570</name>
</gene>
<dbReference type="AlphaFoldDB" id="A0A4V1BIH7"/>
<accession>A0A4V1BIH7</accession>
<dbReference type="Pfam" id="PF00188">
    <property type="entry name" value="CAP"/>
    <property type="match status" value="2"/>
</dbReference>
<organism evidence="3 4">
    <name type="scientific">Paracoccus liaowanqingii</name>
    <dbReference type="NCBI Taxonomy" id="2560053"/>
    <lineage>
        <taxon>Bacteria</taxon>
        <taxon>Pseudomonadati</taxon>
        <taxon>Pseudomonadota</taxon>
        <taxon>Alphaproteobacteria</taxon>
        <taxon>Rhodobacterales</taxon>
        <taxon>Paracoccaceae</taxon>
        <taxon>Paracoccus</taxon>
    </lineage>
</organism>
<dbReference type="InterPro" id="IPR035940">
    <property type="entry name" value="CAP_sf"/>
</dbReference>
<reference evidence="4" key="1">
    <citation type="submission" date="2019-03" db="EMBL/GenBank/DDBJ databases">
        <authorList>
            <person name="Li J."/>
        </authorList>
    </citation>
    <scope>NUCLEOTIDE SEQUENCE [LARGE SCALE GENOMIC DNA]</scope>
    <source>
        <strain evidence="4">2251</strain>
    </source>
</reference>
<sequence>MPAPRRSRHCPAGFRACRPGATVISPLPGSDDLRGEQVPAGAVAPDGRPGTSQQQLRHPCLRHRRHERVCPDDTGRRSRRRSEGPGPTARTCRSNHGDAVSETDPTHVPCNPACPAQLISRKPGGTTVQAHSVLTSVILVNVLSGPFAPPASAQDLADLREAALERTNASRSEANLASLAQSDVLDAAAQSHAADMLTRGYHSHVSPDGKTPFDRFLAAGGNSWAVSGENIATCTGCTAPPDLDRIQAFHDGWMQSPGHRRNILSAGFDSFGFGIAGSGSTVYAVQTFSGPGEDEGGAGSALSPEEVAGTALQQINDARADAGLGPLAADADLDEAADRVLDRLAEDRDDLPENIFELLPEGSTGWTSLAVQTATLGGSGASIGRADLSAIISDWEQAATPREILGGPTASHVGFAAEAAGDGRLSAVALFGGR</sequence>
<dbReference type="PANTHER" id="PTHR31157">
    <property type="entry name" value="SCP DOMAIN-CONTAINING PROTEIN"/>
    <property type="match status" value="1"/>
</dbReference>
<evidence type="ECO:0000313" key="3">
    <source>
        <dbReference type="EMBL" id="QBX33374.1"/>
    </source>
</evidence>
<name>A0A4V1BIH7_9RHOB</name>
<evidence type="ECO:0000313" key="4">
    <source>
        <dbReference type="Proteomes" id="UP000296374"/>
    </source>
</evidence>
<dbReference type="InterPro" id="IPR014044">
    <property type="entry name" value="CAP_dom"/>
</dbReference>
<dbReference type="EMBL" id="CP038439">
    <property type="protein sequence ID" value="QBX33374.1"/>
    <property type="molecule type" value="Genomic_DNA"/>
</dbReference>
<feature type="region of interest" description="Disordered" evidence="1">
    <location>
        <begin position="42"/>
        <end position="107"/>
    </location>
</feature>
<proteinExistence type="predicted"/>